<organism evidence="3 4">
    <name type="scientific">Azospirillum melinis</name>
    <dbReference type="NCBI Taxonomy" id="328839"/>
    <lineage>
        <taxon>Bacteria</taxon>
        <taxon>Pseudomonadati</taxon>
        <taxon>Pseudomonadota</taxon>
        <taxon>Alphaproteobacteria</taxon>
        <taxon>Rhodospirillales</taxon>
        <taxon>Azospirillaceae</taxon>
        <taxon>Azospirillum</taxon>
    </lineage>
</organism>
<proteinExistence type="predicted"/>
<feature type="domain" description="TssC1 C-terminal" evidence="2">
    <location>
        <begin position="369"/>
        <end position="480"/>
    </location>
</feature>
<name>A0ABX2KJQ6_9PROT</name>
<dbReference type="PANTHER" id="PTHR35565:SF3">
    <property type="entry name" value="TYPE VI SECRETION SYSTEM SHEATH PROTEIN TSSC1"/>
    <property type="match status" value="1"/>
</dbReference>
<accession>A0ABX2KJQ6</accession>
<comment type="caution">
    <text evidence="3">The sequence shown here is derived from an EMBL/GenBank/DDBJ whole genome shotgun (WGS) entry which is preliminary data.</text>
</comment>
<gene>
    <name evidence="3" type="primary">tssC</name>
    <name evidence="3" type="ORF">GBZ48_19775</name>
</gene>
<dbReference type="NCBIfam" id="TIGR03355">
    <property type="entry name" value="VI_chp_2"/>
    <property type="match status" value="1"/>
</dbReference>
<evidence type="ECO:0000259" key="1">
    <source>
        <dbReference type="Pfam" id="PF05943"/>
    </source>
</evidence>
<dbReference type="Proteomes" id="UP000605086">
    <property type="component" value="Unassembled WGS sequence"/>
</dbReference>
<dbReference type="EMBL" id="WHOS01000027">
    <property type="protein sequence ID" value="NUB01499.1"/>
    <property type="molecule type" value="Genomic_DNA"/>
</dbReference>
<evidence type="ECO:0000259" key="2">
    <source>
        <dbReference type="Pfam" id="PF18945"/>
    </source>
</evidence>
<dbReference type="Pfam" id="PF05943">
    <property type="entry name" value="VipB"/>
    <property type="match status" value="1"/>
</dbReference>
<dbReference type="InterPro" id="IPR010269">
    <property type="entry name" value="T6SS_TssC-like"/>
</dbReference>
<evidence type="ECO:0000313" key="3">
    <source>
        <dbReference type="EMBL" id="NUB01499.1"/>
    </source>
</evidence>
<feature type="domain" description="TssC1 N-terminal" evidence="1">
    <location>
        <begin position="60"/>
        <end position="359"/>
    </location>
</feature>
<keyword evidence="4" id="KW-1185">Reference proteome</keyword>
<reference evidence="3 4" key="1">
    <citation type="submission" date="2019-10" db="EMBL/GenBank/DDBJ databases">
        <title>Genome sequence of Azospirillum melinis.</title>
        <authorList>
            <person name="Ambrosini A."/>
            <person name="Sant'Anna F.H."/>
            <person name="Cassan F.D."/>
            <person name="Souza E.M."/>
            <person name="Passaglia L.M.P."/>
        </authorList>
    </citation>
    <scope>NUCLEOTIDE SEQUENCE [LARGE SCALE GENOMIC DNA]</scope>
    <source>
        <strain evidence="3 4">TMCY0552</strain>
    </source>
</reference>
<dbReference type="RefSeq" id="WP_109051046.1">
    <property type="nucleotide sequence ID" value="NZ_CP171988.1"/>
</dbReference>
<evidence type="ECO:0000313" key="4">
    <source>
        <dbReference type="Proteomes" id="UP000605086"/>
    </source>
</evidence>
<sequence>MSVESTASASLLDRMMVEGKMAREEGQRPYARDLLSEFVDQVVAETGDAVAVDVVEAINHRIAQIDELISLQLNEVLHHEDFQKLEATWRGLNYLVMNSETGTQLKIRVLNSSRKDLQKDLDSAVEFDQSALFKMVYEAEYGTLGGTPYSVLIGDYEFGRHPQDMSLIEKISNVAAAAHAPFIAAASPKMFDMDSFSELSGPRDLSKIFETAEMVKWRSFRASEDSRYVALVMPHTLLRLPYGPKTVPVEGVNFVEDVDGRDHSKYLWGNASWALGVRITEAFSKYGWTAAIRGVEGGGRVGGLPTHTFKTDEGDVALKCPTEIAITDRREKELNDLGFISLVHCKNTDYAAFFGGQTANKPKVYNTNEANANARLSAMLPYMLVSSRFAHYLKVMLRDKIGSFATRGNVQSYLNTWIGNYILLDDDASQDMKARFPLREARVDVYEVPGRPGVYRANVFLRPHFQLEELSASIRLVAELPAPEA</sequence>
<dbReference type="InterPro" id="IPR044032">
    <property type="entry name" value="TssC1_C"/>
</dbReference>
<protein>
    <submittedName>
        <fullName evidence="3">Type VI secretion system contractile sheath large subunit</fullName>
    </submittedName>
</protein>
<dbReference type="InterPro" id="IPR044031">
    <property type="entry name" value="TssC1_N"/>
</dbReference>
<dbReference type="Pfam" id="PF18945">
    <property type="entry name" value="VipB_2"/>
    <property type="match status" value="1"/>
</dbReference>
<dbReference type="PANTHER" id="PTHR35565">
    <property type="entry name" value="CYTOPLASMIC PROTEIN-RELATED"/>
    <property type="match status" value="1"/>
</dbReference>